<dbReference type="InterPro" id="IPR007451">
    <property type="entry name" value="HflD"/>
</dbReference>
<comment type="similarity">
    <text evidence="4">Belongs to the HflD family.</text>
</comment>
<dbReference type="PANTHER" id="PTHR38100:SF1">
    <property type="entry name" value="HIGH FREQUENCY LYSOGENIZATION PROTEIN HFLD"/>
    <property type="match status" value="1"/>
</dbReference>
<keyword evidence="2 4" id="KW-0963">Cytoplasm</keyword>
<comment type="subcellular location">
    <subcellularLocation>
        <location evidence="4">Cytoplasm</location>
    </subcellularLocation>
    <subcellularLocation>
        <location evidence="4">Cell membrane</location>
        <topology evidence="4">Peripheral membrane protein</topology>
        <orientation evidence="4">Cytoplasmic side</orientation>
    </subcellularLocation>
</comment>
<dbReference type="GO" id="GO:0005886">
    <property type="term" value="C:plasma membrane"/>
    <property type="evidence" value="ECO:0007669"/>
    <property type="project" value="UniProtKB-SubCell"/>
</dbReference>
<keyword evidence="3 4" id="KW-0472">Membrane</keyword>
<sequence>MTDREFDKSVALAAVCQAASLVQQFARKGKADEQAFSASMQSLLVTNPENTLDVFGQLSCLRLGYITLEAQLSNRPAAKDAEITRYIASLLGLERKLAKNAGKLAELGERMEHIKRQQSLYELLDEPMLANLARIYSDVISNIGPRIQVAGDPAQLKQTSIQHRVRASLLAGIRAAVLWRQLGGQRRQILFSRRKILSNAETALQRINH</sequence>
<evidence type="ECO:0000256" key="2">
    <source>
        <dbReference type="ARBA" id="ARBA00022490"/>
    </source>
</evidence>
<protein>
    <recommendedName>
        <fullName evidence="4">High frequency lysogenization protein HflD homolog</fullName>
    </recommendedName>
</protein>
<dbReference type="Proteomes" id="UP000664654">
    <property type="component" value="Unassembled WGS sequence"/>
</dbReference>
<keyword evidence="6" id="KW-1185">Reference proteome</keyword>
<dbReference type="EMBL" id="JAFKCV010000002">
    <property type="protein sequence ID" value="MBN7824574.1"/>
    <property type="molecule type" value="Genomic_DNA"/>
</dbReference>
<evidence type="ECO:0000256" key="1">
    <source>
        <dbReference type="ARBA" id="ARBA00022475"/>
    </source>
</evidence>
<reference evidence="5" key="1">
    <citation type="submission" date="2021-03" db="EMBL/GenBank/DDBJ databases">
        <title>novel species isolated from a fishpond in China.</title>
        <authorList>
            <person name="Lu H."/>
            <person name="Cai Z."/>
        </authorList>
    </citation>
    <scope>NUCLEOTIDE SEQUENCE</scope>
    <source>
        <strain evidence="5">JCM 30855</strain>
    </source>
</reference>
<evidence type="ECO:0000256" key="3">
    <source>
        <dbReference type="ARBA" id="ARBA00023136"/>
    </source>
</evidence>
<dbReference type="NCBIfam" id="NF001248">
    <property type="entry name" value="PRK00218.1-4"/>
    <property type="match status" value="1"/>
</dbReference>
<dbReference type="InterPro" id="IPR035932">
    <property type="entry name" value="HflD-like_sf"/>
</dbReference>
<dbReference type="RefSeq" id="WP_206572677.1">
    <property type="nucleotide sequence ID" value="NZ_JAFKCV010000002.1"/>
</dbReference>
<comment type="caution">
    <text evidence="5">The sequence shown here is derived from an EMBL/GenBank/DDBJ whole genome shotgun (WGS) entry which is preliminary data.</text>
</comment>
<dbReference type="NCBIfam" id="NF001246">
    <property type="entry name" value="PRK00218.1-2"/>
    <property type="match status" value="1"/>
</dbReference>
<proteinExistence type="inferred from homology"/>
<dbReference type="Pfam" id="PF04356">
    <property type="entry name" value="DUF489"/>
    <property type="match status" value="1"/>
</dbReference>
<dbReference type="Gene3D" id="1.10.3890.10">
    <property type="entry name" value="HflD-like"/>
    <property type="match status" value="1"/>
</dbReference>
<evidence type="ECO:0000313" key="5">
    <source>
        <dbReference type="EMBL" id="MBN7824574.1"/>
    </source>
</evidence>
<evidence type="ECO:0000256" key="4">
    <source>
        <dbReference type="HAMAP-Rule" id="MF_00695"/>
    </source>
</evidence>
<dbReference type="HAMAP" id="MF_00695">
    <property type="entry name" value="HflD_protein"/>
    <property type="match status" value="1"/>
</dbReference>
<dbReference type="GO" id="GO:0005737">
    <property type="term" value="C:cytoplasm"/>
    <property type="evidence" value="ECO:0007669"/>
    <property type="project" value="UniProtKB-SubCell"/>
</dbReference>
<dbReference type="PANTHER" id="PTHR38100">
    <property type="entry name" value="HIGH FREQUENCY LYSOGENIZATION PROTEIN HFLD"/>
    <property type="match status" value="1"/>
</dbReference>
<dbReference type="AlphaFoldDB" id="A0A939DL60"/>
<evidence type="ECO:0000313" key="6">
    <source>
        <dbReference type="Proteomes" id="UP000664654"/>
    </source>
</evidence>
<dbReference type="SUPFAM" id="SSF101322">
    <property type="entry name" value="YcfC-like"/>
    <property type="match status" value="1"/>
</dbReference>
<organism evidence="5 6">
    <name type="scientific">Bowmanella dokdonensis</name>
    <dbReference type="NCBI Taxonomy" id="751969"/>
    <lineage>
        <taxon>Bacteria</taxon>
        <taxon>Pseudomonadati</taxon>
        <taxon>Pseudomonadota</taxon>
        <taxon>Gammaproteobacteria</taxon>
        <taxon>Alteromonadales</taxon>
        <taxon>Alteromonadaceae</taxon>
        <taxon>Bowmanella</taxon>
    </lineage>
</organism>
<keyword evidence="1 4" id="KW-1003">Cell membrane</keyword>
<gene>
    <name evidence="4 5" type="primary">hflD</name>
    <name evidence="5" type="ORF">J0A66_04965</name>
</gene>
<accession>A0A939DL60</accession>
<name>A0A939DL60_9ALTE</name>